<dbReference type="PROSITE" id="PS50238">
    <property type="entry name" value="RHOGAP"/>
    <property type="match status" value="1"/>
</dbReference>
<keyword evidence="4" id="KW-1185">Reference proteome</keyword>
<dbReference type="InterPro" id="IPR000198">
    <property type="entry name" value="RhoGAP_dom"/>
</dbReference>
<sequence>MNWSSSLSCFAILYLLAAFVSNPSVAVKGDNKKPLSRKASAIDLLTQKLSLGGSNEEQTPPTLEQDYQEFNLEADSRNAQKFSRLVKEALDWAECHGSGIATDGLFRSNGSWDGIVKQTLLDYIKHTKEPHTHRFNFARDGMTAIDAAATVRRLLILKKPFFVDSLLESIEEILNIKNESDVSKKEKVIEEAIKDKEKLNNIKGIISMHVPHYKIRLFRHIAATLRKMVECQDGNGGLPKVEYNALTVLWAPTMFPATKDSNIIDVNKIKTRIQPMLTKFFEHYDKIFERLPNEPADEEPYCRNSYKCNATVGIAL</sequence>
<evidence type="ECO:0000313" key="3">
    <source>
        <dbReference type="EMBL" id="KAI1700063.1"/>
    </source>
</evidence>
<dbReference type="InterPro" id="IPR008936">
    <property type="entry name" value="Rho_GTPase_activation_prot"/>
</dbReference>
<evidence type="ECO:0000313" key="4">
    <source>
        <dbReference type="Proteomes" id="UP001201812"/>
    </source>
</evidence>
<name>A0AAD4MSB6_9BILA</name>
<reference evidence="3" key="1">
    <citation type="submission" date="2022-01" db="EMBL/GenBank/DDBJ databases">
        <title>Genome Sequence Resource for Two Populations of Ditylenchus destructor, the Migratory Endoparasitic Phytonematode.</title>
        <authorList>
            <person name="Zhang H."/>
            <person name="Lin R."/>
            <person name="Xie B."/>
        </authorList>
    </citation>
    <scope>NUCLEOTIDE SEQUENCE</scope>
    <source>
        <strain evidence="3">BazhouSP</strain>
    </source>
</reference>
<organism evidence="3 4">
    <name type="scientific">Ditylenchus destructor</name>
    <dbReference type="NCBI Taxonomy" id="166010"/>
    <lineage>
        <taxon>Eukaryota</taxon>
        <taxon>Metazoa</taxon>
        <taxon>Ecdysozoa</taxon>
        <taxon>Nematoda</taxon>
        <taxon>Chromadorea</taxon>
        <taxon>Rhabditida</taxon>
        <taxon>Tylenchina</taxon>
        <taxon>Tylenchomorpha</taxon>
        <taxon>Sphaerularioidea</taxon>
        <taxon>Anguinidae</taxon>
        <taxon>Anguininae</taxon>
        <taxon>Ditylenchus</taxon>
    </lineage>
</organism>
<feature type="chain" id="PRO_5041992294" evidence="1">
    <location>
        <begin position="27"/>
        <end position="316"/>
    </location>
</feature>
<proteinExistence type="predicted"/>
<evidence type="ECO:0000259" key="2">
    <source>
        <dbReference type="PROSITE" id="PS50238"/>
    </source>
</evidence>
<dbReference type="AlphaFoldDB" id="A0AAD4MSB6"/>
<keyword evidence="1" id="KW-0732">Signal</keyword>
<protein>
    <submittedName>
        <fullName evidence="3">RhoGAP domain-containing protein</fullName>
    </submittedName>
</protein>
<dbReference type="SUPFAM" id="SSF48350">
    <property type="entry name" value="GTPase activation domain, GAP"/>
    <property type="match status" value="1"/>
</dbReference>
<accession>A0AAD4MSB6</accession>
<feature type="signal peptide" evidence="1">
    <location>
        <begin position="1"/>
        <end position="26"/>
    </location>
</feature>
<dbReference type="Gene3D" id="1.10.555.10">
    <property type="entry name" value="Rho GTPase activation protein"/>
    <property type="match status" value="1"/>
</dbReference>
<comment type="caution">
    <text evidence="3">The sequence shown here is derived from an EMBL/GenBank/DDBJ whole genome shotgun (WGS) entry which is preliminary data.</text>
</comment>
<dbReference type="GO" id="GO:0007165">
    <property type="term" value="P:signal transduction"/>
    <property type="evidence" value="ECO:0007669"/>
    <property type="project" value="InterPro"/>
</dbReference>
<gene>
    <name evidence="3" type="ORF">DdX_16927</name>
</gene>
<feature type="domain" description="Rho-GAP" evidence="2">
    <location>
        <begin position="61"/>
        <end position="288"/>
    </location>
</feature>
<dbReference type="EMBL" id="JAKKPZ010000157">
    <property type="protein sequence ID" value="KAI1700063.1"/>
    <property type="molecule type" value="Genomic_DNA"/>
</dbReference>
<evidence type="ECO:0000256" key="1">
    <source>
        <dbReference type="SAM" id="SignalP"/>
    </source>
</evidence>
<dbReference type="Proteomes" id="UP001201812">
    <property type="component" value="Unassembled WGS sequence"/>
</dbReference>